<accession>A0A3B0M9U6</accession>
<name>A0A3B0M9U6_9RHOB</name>
<evidence type="ECO:0000259" key="2">
    <source>
        <dbReference type="PROSITE" id="PS50206"/>
    </source>
</evidence>
<reference evidence="4" key="1">
    <citation type="submission" date="2018-08" db="EMBL/GenBank/DDBJ databases">
        <authorList>
            <person name="Rodrigo-Torres L."/>
            <person name="Arahal R. D."/>
            <person name="Lucena T."/>
        </authorList>
    </citation>
    <scope>NUCLEOTIDE SEQUENCE [LARGE SCALE GENOMIC DNA]</scope>
    <source>
        <strain evidence="4">CECT 7235</strain>
    </source>
</reference>
<evidence type="ECO:0000313" key="3">
    <source>
        <dbReference type="EMBL" id="SUZ32443.1"/>
    </source>
</evidence>
<evidence type="ECO:0000313" key="4">
    <source>
        <dbReference type="Proteomes" id="UP000272908"/>
    </source>
</evidence>
<proteinExistence type="predicted"/>
<dbReference type="SMART" id="SM00450">
    <property type="entry name" value="RHOD"/>
    <property type="match status" value="1"/>
</dbReference>
<organism evidence="3 4">
    <name type="scientific">Roseinatronobacter ekhonensis</name>
    <dbReference type="NCBI Taxonomy" id="254356"/>
    <lineage>
        <taxon>Bacteria</taxon>
        <taxon>Pseudomonadati</taxon>
        <taxon>Pseudomonadota</taxon>
        <taxon>Alphaproteobacteria</taxon>
        <taxon>Rhodobacterales</taxon>
        <taxon>Paracoccaceae</taxon>
        <taxon>Roseinatronobacter</taxon>
    </lineage>
</organism>
<feature type="domain" description="Rhodanese" evidence="2">
    <location>
        <begin position="34"/>
        <end position="129"/>
    </location>
</feature>
<dbReference type="Pfam" id="PF00581">
    <property type="entry name" value="Rhodanese"/>
    <property type="match status" value="1"/>
</dbReference>
<protein>
    <recommendedName>
        <fullName evidence="2">Rhodanese domain-containing protein</fullName>
    </recommendedName>
</protein>
<feature type="chain" id="PRO_5017274767" description="Rhodanese domain-containing protein" evidence="1">
    <location>
        <begin position="21"/>
        <end position="139"/>
    </location>
</feature>
<dbReference type="InterPro" id="IPR036873">
    <property type="entry name" value="Rhodanese-like_dom_sf"/>
</dbReference>
<feature type="signal peptide" evidence="1">
    <location>
        <begin position="1"/>
        <end position="20"/>
    </location>
</feature>
<dbReference type="RefSeq" id="WP_183073475.1">
    <property type="nucleotide sequence ID" value="NZ_UIHC01000021.1"/>
</dbReference>
<dbReference type="CDD" id="cd00158">
    <property type="entry name" value="RHOD"/>
    <property type="match status" value="1"/>
</dbReference>
<dbReference type="SUPFAM" id="SSF52821">
    <property type="entry name" value="Rhodanese/Cell cycle control phosphatase"/>
    <property type="match status" value="1"/>
</dbReference>
<dbReference type="Proteomes" id="UP000272908">
    <property type="component" value="Unassembled WGS sequence"/>
</dbReference>
<gene>
    <name evidence="3" type="ORF">ROE7235_02201</name>
</gene>
<dbReference type="InterPro" id="IPR001763">
    <property type="entry name" value="Rhodanese-like_dom"/>
</dbReference>
<keyword evidence="4" id="KW-1185">Reference proteome</keyword>
<dbReference type="AlphaFoldDB" id="A0A3B0M9U6"/>
<evidence type="ECO:0000256" key="1">
    <source>
        <dbReference type="SAM" id="SignalP"/>
    </source>
</evidence>
<dbReference type="PROSITE" id="PS50206">
    <property type="entry name" value="RHODANESE_3"/>
    <property type="match status" value="1"/>
</dbReference>
<dbReference type="EMBL" id="UIHC01000021">
    <property type="protein sequence ID" value="SUZ32443.1"/>
    <property type="molecule type" value="Genomic_DNA"/>
</dbReference>
<sequence>MRFLTLAFVALFGLGSPAVAQQHYVAQPSATELQSADVLLVDIRRPEEWAQTGVLPNAHLLTYEHFDTPEAFLAALAPQLDGRPVALICRTGNRTNTAARALAGLLDQPVIDIQGGITRLMRDGYQPSAPTRAQGCTTC</sequence>
<dbReference type="Gene3D" id="3.40.250.10">
    <property type="entry name" value="Rhodanese-like domain"/>
    <property type="match status" value="1"/>
</dbReference>
<keyword evidence="1" id="KW-0732">Signal</keyword>